<comment type="caution">
    <text evidence="2">The sequence shown here is derived from an EMBL/GenBank/DDBJ whole genome shotgun (WGS) entry which is preliminary data.</text>
</comment>
<accession>A0A3M8AGY2</accession>
<evidence type="ECO:0008006" key="4">
    <source>
        <dbReference type="Google" id="ProtNLM"/>
    </source>
</evidence>
<keyword evidence="1" id="KW-1133">Transmembrane helix</keyword>
<protein>
    <recommendedName>
        <fullName evidence="4">DUF2270 domain-containing protein</fullName>
    </recommendedName>
</protein>
<feature type="transmembrane region" description="Helical" evidence="1">
    <location>
        <begin position="49"/>
        <end position="70"/>
    </location>
</feature>
<dbReference type="OrthoDB" id="165132at2"/>
<name>A0A3M8AGY2_9MICO</name>
<dbReference type="Proteomes" id="UP000275048">
    <property type="component" value="Unassembled WGS sequence"/>
</dbReference>
<dbReference type="RefSeq" id="WP_122936396.1">
    <property type="nucleotide sequence ID" value="NZ_JBHSNT010000056.1"/>
</dbReference>
<gene>
    <name evidence="2" type="ORF">EDM22_07095</name>
</gene>
<evidence type="ECO:0000313" key="2">
    <source>
        <dbReference type="EMBL" id="RNB50476.1"/>
    </source>
</evidence>
<sequence length="242" mass="26024">MADASGPDPSAAASEPERLTDAQRSVRAQLLATEHWSLLASRSTTQSEVLTRIAIFLTLVSAGLLSLGLLGNATQFRGWFGVAALGILFLLVLLGLITLLRAYNTATEDLMYVLAMNRLRGAYLDLDPGLERYFLMSANDDRPGAELTYHYFFRRGPSQVFASSMMIITVVTAAVAGLFAGSLAIALGGQVWVAVTAGIVVGLALFLGFLLRGYRLYLRSYASHVPLRHSPPDATTEAAPDD</sequence>
<keyword evidence="1" id="KW-0812">Transmembrane</keyword>
<feature type="transmembrane region" description="Helical" evidence="1">
    <location>
        <begin position="160"/>
        <end position="185"/>
    </location>
</feature>
<proteinExistence type="predicted"/>
<organism evidence="2 3">
    <name type="scientific">Agromyces tardus</name>
    <dbReference type="NCBI Taxonomy" id="2583849"/>
    <lineage>
        <taxon>Bacteria</taxon>
        <taxon>Bacillati</taxon>
        <taxon>Actinomycetota</taxon>
        <taxon>Actinomycetes</taxon>
        <taxon>Micrococcales</taxon>
        <taxon>Microbacteriaceae</taxon>
        <taxon>Agromyces</taxon>
    </lineage>
</organism>
<feature type="transmembrane region" description="Helical" evidence="1">
    <location>
        <begin position="191"/>
        <end position="211"/>
    </location>
</feature>
<keyword evidence="1" id="KW-0472">Membrane</keyword>
<evidence type="ECO:0000256" key="1">
    <source>
        <dbReference type="SAM" id="Phobius"/>
    </source>
</evidence>
<dbReference type="EMBL" id="RHHB01000008">
    <property type="protein sequence ID" value="RNB50476.1"/>
    <property type="molecule type" value="Genomic_DNA"/>
</dbReference>
<dbReference type="AlphaFoldDB" id="A0A3M8AGY2"/>
<keyword evidence="3" id="KW-1185">Reference proteome</keyword>
<feature type="transmembrane region" description="Helical" evidence="1">
    <location>
        <begin position="76"/>
        <end position="100"/>
    </location>
</feature>
<reference evidence="2 3" key="1">
    <citation type="submission" date="2018-10" db="EMBL/GenBank/DDBJ databases">
        <title>Isolation, diversity and antibacterial activity of antinobacteria from the wheat rhizosphere soil.</title>
        <authorList>
            <person name="Sun T."/>
        </authorList>
    </citation>
    <scope>NUCLEOTIDE SEQUENCE [LARGE SCALE GENOMIC DNA]</scope>
    <source>
        <strain evidence="2 3">SJ-23</strain>
    </source>
</reference>
<evidence type="ECO:0000313" key="3">
    <source>
        <dbReference type="Proteomes" id="UP000275048"/>
    </source>
</evidence>